<evidence type="ECO:0000313" key="3">
    <source>
        <dbReference type="EMBL" id="MFD1805925.1"/>
    </source>
</evidence>
<evidence type="ECO:0000313" key="4">
    <source>
        <dbReference type="Proteomes" id="UP001597420"/>
    </source>
</evidence>
<keyword evidence="4" id="KW-1185">Reference proteome</keyword>
<accession>A0ABW4NUE9</accession>
<organism evidence="3 4">
    <name type="scientific">Pasteurella oralis</name>
    <dbReference type="NCBI Taxonomy" id="1071947"/>
    <lineage>
        <taxon>Bacteria</taxon>
        <taxon>Pseudomonadati</taxon>
        <taxon>Pseudomonadota</taxon>
        <taxon>Gammaproteobacteria</taxon>
        <taxon>Pasteurellales</taxon>
        <taxon>Pasteurellaceae</taxon>
        <taxon>Pasteurella</taxon>
    </lineage>
</organism>
<evidence type="ECO:0000256" key="2">
    <source>
        <dbReference type="SAM" id="SignalP"/>
    </source>
</evidence>
<sequence length="326" mass="35822">MKQSLLKISLTVALCSLLIACGGGGGGNGSNSSNQAQPIQPAPNTVPESPKQNEQAGNPDSQPQNPPKIDVPKQSEQDQPKTTEWRGQCYSASFCTHMNEPSSAVTVYKLTLKPNATPNNSTQDRFESREEKISLIPGINGNSTTEYHFTLLGTANNEIGYYGYRHTIGNSPDKTQVEVLYAINSEFKSKDQKPATLKAYYKKDRGFIYSSIDSSNSNIKNYGDVNLVYYEGKLSGSIYRSYTDSVPNVNKDKIFDIKNAIITPTGDLQGTIRSDDKAVLDYEFANSQKGEENHQYLFGSAKGESWSGILFAEKQQEKPAAKPSNK</sequence>
<evidence type="ECO:0008006" key="5">
    <source>
        <dbReference type="Google" id="ProtNLM"/>
    </source>
</evidence>
<reference evidence="4" key="1">
    <citation type="journal article" date="2019" name="Int. J. Syst. Evol. Microbiol.">
        <title>The Global Catalogue of Microorganisms (GCM) 10K type strain sequencing project: providing services to taxonomists for standard genome sequencing and annotation.</title>
        <authorList>
            <consortium name="The Broad Institute Genomics Platform"/>
            <consortium name="The Broad Institute Genome Sequencing Center for Infectious Disease"/>
            <person name="Wu L."/>
            <person name="Ma J."/>
        </authorList>
    </citation>
    <scope>NUCLEOTIDE SEQUENCE [LARGE SCALE GENOMIC DNA]</scope>
    <source>
        <strain evidence="4">CCM 7950</strain>
    </source>
</reference>
<keyword evidence="2" id="KW-0732">Signal</keyword>
<name>A0ABW4NUE9_9PAST</name>
<feature type="compositionally biased region" description="Polar residues" evidence="1">
    <location>
        <begin position="35"/>
        <end position="63"/>
    </location>
</feature>
<dbReference type="Proteomes" id="UP001597420">
    <property type="component" value="Unassembled WGS sequence"/>
</dbReference>
<evidence type="ECO:0000256" key="1">
    <source>
        <dbReference type="SAM" id="MobiDB-lite"/>
    </source>
</evidence>
<feature type="signal peptide" evidence="2">
    <location>
        <begin position="1"/>
        <end position="25"/>
    </location>
</feature>
<comment type="caution">
    <text evidence="3">The sequence shown here is derived from an EMBL/GenBank/DDBJ whole genome shotgun (WGS) entry which is preliminary data.</text>
</comment>
<protein>
    <recommendedName>
        <fullName evidence="5">Outer membrane lopoprotein PlpP</fullName>
    </recommendedName>
</protein>
<dbReference type="RefSeq" id="WP_379097387.1">
    <property type="nucleotide sequence ID" value="NZ_JBHUFP010000006.1"/>
</dbReference>
<proteinExistence type="predicted"/>
<gene>
    <name evidence="3" type="ORF">ACFSAV_05975</name>
</gene>
<feature type="compositionally biased region" description="Basic and acidic residues" evidence="1">
    <location>
        <begin position="70"/>
        <end position="83"/>
    </location>
</feature>
<feature type="chain" id="PRO_5045379526" description="Outer membrane lopoprotein PlpP" evidence="2">
    <location>
        <begin position="26"/>
        <end position="326"/>
    </location>
</feature>
<feature type="region of interest" description="Disordered" evidence="1">
    <location>
        <begin position="26"/>
        <end position="83"/>
    </location>
</feature>
<dbReference type="PROSITE" id="PS51257">
    <property type="entry name" value="PROKAR_LIPOPROTEIN"/>
    <property type="match status" value="1"/>
</dbReference>
<dbReference type="EMBL" id="JBHUFP010000006">
    <property type="protein sequence ID" value="MFD1805925.1"/>
    <property type="molecule type" value="Genomic_DNA"/>
</dbReference>